<dbReference type="Proteomes" id="UP000241118">
    <property type="component" value="Unassembled WGS sequence"/>
</dbReference>
<dbReference type="SUPFAM" id="SSF48264">
    <property type="entry name" value="Cytochrome P450"/>
    <property type="match status" value="1"/>
</dbReference>
<evidence type="ECO:0000256" key="2">
    <source>
        <dbReference type="ARBA" id="ARBA00022617"/>
    </source>
</evidence>
<dbReference type="PRINTS" id="PR00385">
    <property type="entry name" value="P450"/>
</dbReference>
<dbReference type="InterPro" id="IPR050196">
    <property type="entry name" value="Cytochrome_P450_Monoox"/>
</dbReference>
<comment type="cofactor">
    <cofactor evidence="7">
        <name>heme</name>
        <dbReference type="ChEBI" id="CHEBI:30413"/>
    </cofactor>
</comment>
<keyword evidence="6 8" id="KW-0503">Monooxygenase</keyword>
<dbReference type="PANTHER" id="PTHR24291:SF50">
    <property type="entry name" value="BIFUNCTIONAL ALBAFLAVENONE MONOOXYGENASE_TERPENE SYNTHASE"/>
    <property type="match status" value="1"/>
</dbReference>
<evidence type="ECO:0000256" key="7">
    <source>
        <dbReference type="PIRSR" id="PIRSR602401-1"/>
    </source>
</evidence>
<dbReference type="GO" id="GO:0004497">
    <property type="term" value="F:monooxygenase activity"/>
    <property type="evidence" value="ECO:0007669"/>
    <property type="project" value="UniProtKB-KW"/>
</dbReference>
<sequence length="454" mass="50671">MTGIAAGVRRTPPGPPRSATLGLLKKLVGDRLALMTSAADQYGDAVRMAIGPKTLYFFNNPEHAKHVLADNAANYHKGIGLVHARRALGDGLLTSEGELWRKQRKATQPAFQHKRIARQAGAVAESAGRLVDRLRTGVGGEPLNLMEEMTGLTLDVLGRTLLSEDLSEFEQMGHAFEAVQDQAIFEMVSMSAVPMWVPLPHQLRFRKARKELRRVVDELTARRLAHGSPDGDDVLSRVMASTAEEADPAFGRQRLHDELVTVMLAGHETTASTLGWTFHLLDKHPEIKERVRAEAQSVLGDRMPEYEDLHGLRYTSMVVEEVMRLYPPVWILTRVAQADDEVGGYFVPKGSDVLISPYTLHRHPGFWDQPDRFDPERFNPDTSHNRPRYAYIPFGAGPRFCVGNHLGMMEATFTIAMIARELDLRTVPDYDVVPEPMLSLRIRGGLPMTVHRVA</sequence>
<dbReference type="InterPro" id="IPR036396">
    <property type="entry name" value="Cyt_P450_sf"/>
</dbReference>
<dbReference type="PROSITE" id="PS00086">
    <property type="entry name" value="CYTOCHROME_P450"/>
    <property type="match status" value="1"/>
</dbReference>
<evidence type="ECO:0000256" key="5">
    <source>
        <dbReference type="ARBA" id="ARBA00023004"/>
    </source>
</evidence>
<dbReference type="Pfam" id="PF00067">
    <property type="entry name" value="p450"/>
    <property type="match status" value="1"/>
</dbReference>
<dbReference type="CDD" id="cd20620">
    <property type="entry name" value="CYP132-like"/>
    <property type="match status" value="1"/>
</dbReference>
<dbReference type="PRINTS" id="PR00463">
    <property type="entry name" value="EP450I"/>
</dbReference>
<keyword evidence="10" id="KW-1185">Reference proteome</keyword>
<dbReference type="GO" id="GO:0016705">
    <property type="term" value="F:oxidoreductase activity, acting on paired donors, with incorporation or reduction of molecular oxygen"/>
    <property type="evidence" value="ECO:0007669"/>
    <property type="project" value="InterPro"/>
</dbReference>
<comment type="similarity">
    <text evidence="1 8">Belongs to the cytochrome P450 family.</text>
</comment>
<evidence type="ECO:0000256" key="6">
    <source>
        <dbReference type="ARBA" id="ARBA00023033"/>
    </source>
</evidence>
<evidence type="ECO:0000256" key="1">
    <source>
        <dbReference type="ARBA" id="ARBA00010617"/>
    </source>
</evidence>
<evidence type="ECO:0000313" key="10">
    <source>
        <dbReference type="Proteomes" id="UP000241118"/>
    </source>
</evidence>
<reference evidence="9 10" key="1">
    <citation type="submission" date="2018-03" db="EMBL/GenBank/DDBJ databases">
        <title>Genomic Encyclopedia of Type Strains, Phase III (KMG-III): the genomes of soil and plant-associated and newly described type strains.</title>
        <authorList>
            <person name="Whitman W."/>
        </authorList>
    </citation>
    <scope>NUCLEOTIDE SEQUENCE [LARGE SCALE GENOMIC DNA]</scope>
    <source>
        <strain evidence="9 10">CGMCC 4.7097</strain>
    </source>
</reference>
<dbReference type="EMBL" id="PYAX01000009">
    <property type="protein sequence ID" value="PSL53394.1"/>
    <property type="molecule type" value="Genomic_DNA"/>
</dbReference>
<evidence type="ECO:0000256" key="4">
    <source>
        <dbReference type="ARBA" id="ARBA00023002"/>
    </source>
</evidence>
<keyword evidence="4 8" id="KW-0560">Oxidoreductase</keyword>
<accession>A0A2P8I4N8</accession>
<dbReference type="InterPro" id="IPR001128">
    <property type="entry name" value="Cyt_P450"/>
</dbReference>
<evidence type="ECO:0000256" key="8">
    <source>
        <dbReference type="RuleBase" id="RU000461"/>
    </source>
</evidence>
<feature type="binding site" description="axial binding residue" evidence="7">
    <location>
        <position position="401"/>
    </location>
    <ligand>
        <name>heme</name>
        <dbReference type="ChEBI" id="CHEBI:30413"/>
    </ligand>
    <ligandPart>
        <name>Fe</name>
        <dbReference type="ChEBI" id="CHEBI:18248"/>
    </ligandPart>
</feature>
<evidence type="ECO:0000313" key="9">
    <source>
        <dbReference type="EMBL" id="PSL53394.1"/>
    </source>
</evidence>
<dbReference type="GO" id="GO:0005506">
    <property type="term" value="F:iron ion binding"/>
    <property type="evidence" value="ECO:0007669"/>
    <property type="project" value="InterPro"/>
</dbReference>
<dbReference type="PANTHER" id="PTHR24291">
    <property type="entry name" value="CYTOCHROME P450 FAMILY 4"/>
    <property type="match status" value="1"/>
</dbReference>
<name>A0A2P8I4N8_SACCR</name>
<protein>
    <submittedName>
        <fullName evidence="9">Cytochrome P450</fullName>
    </submittedName>
</protein>
<comment type="caution">
    <text evidence="9">The sequence shown here is derived from an EMBL/GenBank/DDBJ whole genome shotgun (WGS) entry which is preliminary data.</text>
</comment>
<dbReference type="InterPro" id="IPR002401">
    <property type="entry name" value="Cyt_P450_E_grp-I"/>
</dbReference>
<dbReference type="InterPro" id="IPR017972">
    <property type="entry name" value="Cyt_P450_CS"/>
</dbReference>
<gene>
    <name evidence="9" type="ORF">B0I31_109184</name>
</gene>
<keyword evidence="2 7" id="KW-0349">Heme</keyword>
<dbReference type="RefSeq" id="WP_106618104.1">
    <property type="nucleotide sequence ID" value="NZ_PYAX01000009.1"/>
</dbReference>
<dbReference type="GO" id="GO:0020037">
    <property type="term" value="F:heme binding"/>
    <property type="evidence" value="ECO:0007669"/>
    <property type="project" value="InterPro"/>
</dbReference>
<dbReference type="Gene3D" id="1.10.630.10">
    <property type="entry name" value="Cytochrome P450"/>
    <property type="match status" value="1"/>
</dbReference>
<dbReference type="AlphaFoldDB" id="A0A2P8I4N8"/>
<organism evidence="9 10">
    <name type="scientific">Saccharothrix carnea</name>
    <dbReference type="NCBI Taxonomy" id="1280637"/>
    <lineage>
        <taxon>Bacteria</taxon>
        <taxon>Bacillati</taxon>
        <taxon>Actinomycetota</taxon>
        <taxon>Actinomycetes</taxon>
        <taxon>Pseudonocardiales</taxon>
        <taxon>Pseudonocardiaceae</taxon>
        <taxon>Saccharothrix</taxon>
    </lineage>
</organism>
<dbReference type="OrthoDB" id="5290182at2"/>
<keyword evidence="3 7" id="KW-0479">Metal-binding</keyword>
<keyword evidence="5 7" id="KW-0408">Iron</keyword>
<evidence type="ECO:0000256" key="3">
    <source>
        <dbReference type="ARBA" id="ARBA00022723"/>
    </source>
</evidence>
<proteinExistence type="inferred from homology"/>